<reference evidence="2" key="1">
    <citation type="submission" date="2020-07" db="EMBL/GenBank/DDBJ databases">
        <authorList>
            <person name="Pothier F. J."/>
        </authorList>
    </citation>
    <scope>NUCLEOTIDE SEQUENCE</scope>
    <source>
        <strain evidence="2">CFBP 2533</strain>
    </source>
</reference>
<dbReference type="EMBL" id="LR828261">
    <property type="protein sequence ID" value="CAD0300375.1"/>
    <property type="molecule type" value="Genomic_DNA"/>
</dbReference>
<evidence type="ECO:0000313" key="2">
    <source>
        <dbReference type="EMBL" id="CAD0300365.1"/>
    </source>
</evidence>
<sequence length="47" mass="5262">MQRVWLMYVHADPHPPFGHLLPEGEGTTRFSQRASQPPSTGMMAPLT</sequence>
<gene>
    <name evidence="2" type="ORF">CFBP2533_02180</name>
</gene>
<accession>A0A6V7BG17</accession>
<proteinExistence type="predicted"/>
<dbReference type="AlphaFoldDB" id="A0A6V7BG17"/>
<organism evidence="2">
    <name type="scientific">Xanthomonas hortorum pv. pelargonii</name>
    <dbReference type="NCBI Taxonomy" id="453602"/>
    <lineage>
        <taxon>Bacteria</taxon>
        <taxon>Pseudomonadati</taxon>
        <taxon>Pseudomonadota</taxon>
        <taxon>Gammaproteobacteria</taxon>
        <taxon>Lysobacterales</taxon>
        <taxon>Lysobacteraceae</taxon>
        <taxon>Xanthomonas</taxon>
    </lineage>
</organism>
<feature type="region of interest" description="Disordered" evidence="1">
    <location>
        <begin position="16"/>
        <end position="47"/>
    </location>
</feature>
<dbReference type="EMBL" id="LR828261">
    <property type="protein sequence ID" value="CAD0300365.1"/>
    <property type="molecule type" value="Genomic_DNA"/>
</dbReference>
<evidence type="ECO:0000256" key="1">
    <source>
        <dbReference type="SAM" id="MobiDB-lite"/>
    </source>
</evidence>
<protein>
    <submittedName>
        <fullName evidence="2">Uncharacterized protein</fullName>
    </submittedName>
</protein>
<feature type="compositionally biased region" description="Polar residues" evidence="1">
    <location>
        <begin position="28"/>
        <end position="39"/>
    </location>
</feature>
<name>A0A6V7BG17_9XANT</name>